<evidence type="ECO:0000256" key="2">
    <source>
        <dbReference type="ARBA" id="ARBA00022801"/>
    </source>
</evidence>
<accession>A0A6M6JAI7</accession>
<protein>
    <submittedName>
        <fullName evidence="6">Acyl-CoA thioesterase II</fullName>
    </submittedName>
</protein>
<evidence type="ECO:0000259" key="5">
    <source>
        <dbReference type="Pfam" id="PF13622"/>
    </source>
</evidence>
<dbReference type="InterPro" id="IPR025652">
    <property type="entry name" value="TesB_C"/>
</dbReference>
<dbReference type="RefSeq" id="WP_172153971.1">
    <property type="nucleotide sequence ID" value="NZ_CP053564.1"/>
</dbReference>
<organism evidence="6 7">
    <name type="scientific">Pseudonocardia broussonetiae</name>
    <dbReference type="NCBI Taxonomy" id="2736640"/>
    <lineage>
        <taxon>Bacteria</taxon>
        <taxon>Bacillati</taxon>
        <taxon>Actinomycetota</taxon>
        <taxon>Actinomycetes</taxon>
        <taxon>Pseudonocardiales</taxon>
        <taxon>Pseudonocardiaceae</taxon>
        <taxon>Pseudonocardia</taxon>
    </lineage>
</organism>
<dbReference type="GO" id="GO:0009062">
    <property type="term" value="P:fatty acid catabolic process"/>
    <property type="evidence" value="ECO:0007669"/>
    <property type="project" value="TreeGrafter"/>
</dbReference>
<gene>
    <name evidence="6" type="ORF">HOP40_01065</name>
</gene>
<dbReference type="PANTHER" id="PTHR11066:SF34">
    <property type="entry name" value="ACYL-COENZYME A THIOESTERASE 8"/>
    <property type="match status" value="1"/>
</dbReference>
<dbReference type="SUPFAM" id="SSF54637">
    <property type="entry name" value="Thioesterase/thiol ester dehydrase-isomerase"/>
    <property type="match status" value="2"/>
</dbReference>
<name>A0A6M6JAI7_9PSEU</name>
<evidence type="ECO:0000313" key="7">
    <source>
        <dbReference type="Proteomes" id="UP000505377"/>
    </source>
</evidence>
<dbReference type="InterPro" id="IPR049449">
    <property type="entry name" value="TesB_ACOT8-like_N"/>
</dbReference>
<dbReference type="InterPro" id="IPR003703">
    <property type="entry name" value="Acyl_CoA_thio"/>
</dbReference>
<dbReference type="CDD" id="cd03445">
    <property type="entry name" value="Thioesterase_II_repeat2"/>
    <property type="match status" value="1"/>
</dbReference>
<sequence length="280" mass="30966">MSTSKHLLDVLSLTPDGDDAFVGHPQVIPSGRVYGGELVAQAQVAMSHTVGDDRRIHSLHGYFLRAGDVRTPTRWAVQRLRDGRNFSVRTVQGMQGDRVLFHAMASFQVPGQGVEHQEPMPDLPDPEGLPTSEQALAGSTVRDAEYWSHDRSFDIRHSPAAIYTTSDGEPVRRQTVWLRAWETLPDDPAVHRSALAYVCDYTLLEPILRQHGAAWSDDGVVTASLDHAMWWHHDGRMDDWVALVQESPVALRGLGLGSARLYSRDGALLASVTQEGLVHL</sequence>
<proteinExistence type="inferred from homology"/>
<dbReference type="GO" id="GO:0047617">
    <property type="term" value="F:fatty acyl-CoA hydrolase activity"/>
    <property type="evidence" value="ECO:0007669"/>
    <property type="project" value="InterPro"/>
</dbReference>
<evidence type="ECO:0000256" key="3">
    <source>
        <dbReference type="SAM" id="MobiDB-lite"/>
    </source>
</evidence>
<dbReference type="Proteomes" id="UP000505377">
    <property type="component" value="Chromosome"/>
</dbReference>
<dbReference type="InterPro" id="IPR042171">
    <property type="entry name" value="Acyl-CoA_hotdog"/>
</dbReference>
<dbReference type="AlphaFoldDB" id="A0A6M6JAI7"/>
<feature type="domain" description="Acyl-CoA thioesterase-like N-terminal HotDog" evidence="5">
    <location>
        <begin position="30"/>
        <end position="108"/>
    </location>
</feature>
<dbReference type="CDD" id="cd03444">
    <property type="entry name" value="Thioesterase_II_repeat1"/>
    <property type="match status" value="1"/>
</dbReference>
<dbReference type="Pfam" id="PF02551">
    <property type="entry name" value="Acyl_CoA_thio"/>
    <property type="match status" value="1"/>
</dbReference>
<feature type="region of interest" description="Disordered" evidence="3">
    <location>
        <begin position="113"/>
        <end position="132"/>
    </location>
</feature>
<dbReference type="Pfam" id="PF13622">
    <property type="entry name" value="4HBT_3"/>
    <property type="match status" value="1"/>
</dbReference>
<evidence type="ECO:0000259" key="4">
    <source>
        <dbReference type="Pfam" id="PF02551"/>
    </source>
</evidence>
<evidence type="ECO:0000256" key="1">
    <source>
        <dbReference type="ARBA" id="ARBA00006538"/>
    </source>
</evidence>
<dbReference type="InterPro" id="IPR029069">
    <property type="entry name" value="HotDog_dom_sf"/>
</dbReference>
<keyword evidence="7" id="KW-1185">Reference proteome</keyword>
<reference evidence="6 7" key="1">
    <citation type="submission" date="2020-05" db="EMBL/GenBank/DDBJ databases">
        <authorList>
            <person name="Mo P."/>
        </authorList>
    </citation>
    <scope>NUCLEOTIDE SEQUENCE [LARGE SCALE GENOMIC DNA]</scope>
    <source>
        <strain evidence="6 7">Gen01</strain>
    </source>
</reference>
<dbReference type="PANTHER" id="PTHR11066">
    <property type="entry name" value="ACYL-COA THIOESTERASE"/>
    <property type="match status" value="1"/>
</dbReference>
<evidence type="ECO:0000313" key="6">
    <source>
        <dbReference type="EMBL" id="QJY44596.1"/>
    </source>
</evidence>
<dbReference type="GO" id="GO:0006637">
    <property type="term" value="P:acyl-CoA metabolic process"/>
    <property type="evidence" value="ECO:0007669"/>
    <property type="project" value="InterPro"/>
</dbReference>
<dbReference type="KEGG" id="pbro:HOP40_01065"/>
<feature type="domain" description="Acyl-CoA thioesterase 2 C-terminal" evidence="4">
    <location>
        <begin position="154"/>
        <end position="277"/>
    </location>
</feature>
<dbReference type="EMBL" id="CP053564">
    <property type="protein sequence ID" value="QJY44596.1"/>
    <property type="molecule type" value="Genomic_DNA"/>
</dbReference>
<keyword evidence="2" id="KW-0378">Hydrolase</keyword>
<comment type="similarity">
    <text evidence="1">Belongs to the C/M/P thioester hydrolase family.</text>
</comment>
<dbReference type="Gene3D" id="2.40.160.210">
    <property type="entry name" value="Acyl-CoA thioesterase, double hotdog domain"/>
    <property type="match status" value="1"/>
</dbReference>